<dbReference type="EMBL" id="PTIX01000008">
    <property type="protein sequence ID" value="PPK67132.1"/>
    <property type="molecule type" value="Genomic_DNA"/>
</dbReference>
<sequence length="120" mass="12951">MFRKTTVVATMVVTIGMAVATSAEATTSSGDTSQAACGVSAPDKDNKPNHTALRTRHSLFTGPSETCAHPNWAEPTDNLDYYCWASGDGGTWTYLRNARTNQVGWILDEYLTDWGSVVAC</sequence>
<keyword evidence="4" id="KW-1185">Reference proteome</keyword>
<keyword evidence="2" id="KW-0732">Signal</keyword>
<dbReference type="RefSeq" id="WP_146108072.1">
    <property type="nucleotide sequence ID" value="NZ_CP154825.1"/>
</dbReference>
<name>A0A2S6GPF4_9PSEU</name>
<evidence type="ECO:0000256" key="2">
    <source>
        <dbReference type="SAM" id="SignalP"/>
    </source>
</evidence>
<feature type="chain" id="PRO_5015534066" description="Peptidase inhibitor family I36" evidence="2">
    <location>
        <begin position="26"/>
        <end position="120"/>
    </location>
</feature>
<feature type="region of interest" description="Disordered" evidence="1">
    <location>
        <begin position="28"/>
        <end position="51"/>
    </location>
</feature>
<dbReference type="AlphaFoldDB" id="A0A2S6GPF4"/>
<evidence type="ECO:0000313" key="4">
    <source>
        <dbReference type="Proteomes" id="UP000239203"/>
    </source>
</evidence>
<comment type="caution">
    <text evidence="3">The sequence shown here is derived from an EMBL/GenBank/DDBJ whole genome shotgun (WGS) entry which is preliminary data.</text>
</comment>
<feature type="signal peptide" evidence="2">
    <location>
        <begin position="1"/>
        <end position="25"/>
    </location>
</feature>
<reference evidence="3 4" key="1">
    <citation type="submission" date="2018-02" db="EMBL/GenBank/DDBJ databases">
        <title>Genomic Encyclopedia of Archaeal and Bacterial Type Strains, Phase II (KMG-II): from individual species to whole genera.</title>
        <authorList>
            <person name="Goeker M."/>
        </authorList>
    </citation>
    <scope>NUCLEOTIDE SEQUENCE [LARGE SCALE GENOMIC DNA]</scope>
    <source>
        <strain evidence="3 4">YU 961-1</strain>
    </source>
</reference>
<dbReference type="Proteomes" id="UP000239203">
    <property type="component" value="Unassembled WGS sequence"/>
</dbReference>
<organism evidence="3 4">
    <name type="scientific">Actinokineospora auranticolor</name>
    <dbReference type="NCBI Taxonomy" id="155976"/>
    <lineage>
        <taxon>Bacteria</taxon>
        <taxon>Bacillati</taxon>
        <taxon>Actinomycetota</taxon>
        <taxon>Actinomycetes</taxon>
        <taxon>Pseudonocardiales</taxon>
        <taxon>Pseudonocardiaceae</taxon>
        <taxon>Actinokineospora</taxon>
    </lineage>
</organism>
<evidence type="ECO:0000256" key="1">
    <source>
        <dbReference type="SAM" id="MobiDB-lite"/>
    </source>
</evidence>
<gene>
    <name evidence="3" type="ORF">CLV40_108129</name>
</gene>
<dbReference type="OrthoDB" id="3697954at2"/>
<evidence type="ECO:0008006" key="5">
    <source>
        <dbReference type="Google" id="ProtNLM"/>
    </source>
</evidence>
<accession>A0A2S6GPF4</accession>
<protein>
    <recommendedName>
        <fullName evidence="5">Peptidase inhibitor family I36</fullName>
    </recommendedName>
</protein>
<proteinExistence type="predicted"/>
<evidence type="ECO:0000313" key="3">
    <source>
        <dbReference type="EMBL" id="PPK67132.1"/>
    </source>
</evidence>